<evidence type="ECO:0000313" key="2">
    <source>
        <dbReference type="Proteomes" id="UP000078540"/>
    </source>
</evidence>
<reference evidence="1 2" key="1">
    <citation type="submission" date="2015-09" db="EMBL/GenBank/DDBJ databases">
        <title>Atta colombica WGS genome.</title>
        <authorList>
            <person name="Nygaard S."/>
            <person name="Hu H."/>
            <person name="Boomsma J."/>
            <person name="Zhang G."/>
        </authorList>
    </citation>
    <scope>NUCLEOTIDE SEQUENCE [LARGE SCALE GENOMIC DNA]</scope>
    <source>
        <strain evidence="1">Treedump-2</strain>
        <tissue evidence="1">Whole body</tissue>
    </source>
</reference>
<dbReference type="Proteomes" id="UP000078540">
    <property type="component" value="Unassembled WGS sequence"/>
</dbReference>
<protein>
    <submittedName>
        <fullName evidence="1">Uncharacterized protein</fullName>
    </submittedName>
</protein>
<gene>
    <name evidence="1" type="ORF">ALC53_08434</name>
</gene>
<dbReference type="AlphaFoldDB" id="A0A195B976"/>
<sequence length="183" mass="21356">MNLESTCYGLTISFKTAQDLHFSDTKVRFQIFINAPLNQDNLKVYNILFRHDAELLWIQHIQTFFIQMYKLMSSYLLIKSPKGSNPSGRRFTNVLMSVRHESNKTTAIAKIDYVRLCYKGKNVEILAEAASALDRYDYFLYTSEFELSYSTGYIARKGSRIVKFRDRKQLTVFEDCLKILVLS</sequence>
<proteinExistence type="predicted"/>
<keyword evidence="2" id="KW-1185">Reference proteome</keyword>
<evidence type="ECO:0000313" key="1">
    <source>
        <dbReference type="EMBL" id="KYM81093.1"/>
    </source>
</evidence>
<accession>A0A195B976</accession>
<organism evidence="1 2">
    <name type="scientific">Atta colombica</name>
    <dbReference type="NCBI Taxonomy" id="520822"/>
    <lineage>
        <taxon>Eukaryota</taxon>
        <taxon>Metazoa</taxon>
        <taxon>Ecdysozoa</taxon>
        <taxon>Arthropoda</taxon>
        <taxon>Hexapoda</taxon>
        <taxon>Insecta</taxon>
        <taxon>Pterygota</taxon>
        <taxon>Neoptera</taxon>
        <taxon>Endopterygota</taxon>
        <taxon>Hymenoptera</taxon>
        <taxon>Apocrita</taxon>
        <taxon>Aculeata</taxon>
        <taxon>Formicoidea</taxon>
        <taxon>Formicidae</taxon>
        <taxon>Myrmicinae</taxon>
        <taxon>Atta</taxon>
    </lineage>
</organism>
<dbReference type="EMBL" id="KQ976542">
    <property type="protein sequence ID" value="KYM81093.1"/>
    <property type="molecule type" value="Genomic_DNA"/>
</dbReference>
<name>A0A195B976_9HYME</name>